<dbReference type="InterPro" id="IPR036322">
    <property type="entry name" value="WD40_repeat_dom_sf"/>
</dbReference>
<dbReference type="CDD" id="cd00200">
    <property type="entry name" value="WD40"/>
    <property type="match status" value="1"/>
</dbReference>
<evidence type="ECO:0000256" key="3">
    <source>
        <dbReference type="ARBA" id="ARBA00038366"/>
    </source>
</evidence>
<dbReference type="EMBL" id="JALNTZ010002241">
    <property type="protein sequence ID" value="KAJ3619186.1"/>
    <property type="molecule type" value="Genomic_DNA"/>
</dbReference>
<name>A0AA38LZ80_9CUCU</name>
<feature type="repeat" description="WD" evidence="4">
    <location>
        <begin position="186"/>
        <end position="217"/>
    </location>
</feature>
<dbReference type="InterPro" id="IPR015943">
    <property type="entry name" value="WD40/YVTN_repeat-like_dom_sf"/>
</dbReference>
<evidence type="ECO:0000313" key="5">
    <source>
        <dbReference type="EMBL" id="KAJ3619186.1"/>
    </source>
</evidence>
<dbReference type="GO" id="GO:0030042">
    <property type="term" value="P:actin filament depolymerization"/>
    <property type="evidence" value="ECO:0007669"/>
    <property type="project" value="TreeGrafter"/>
</dbReference>
<feature type="repeat" description="WD" evidence="4">
    <location>
        <begin position="563"/>
        <end position="604"/>
    </location>
</feature>
<dbReference type="Pfam" id="PF00400">
    <property type="entry name" value="WD40"/>
    <property type="match status" value="6"/>
</dbReference>
<keyword evidence="6" id="KW-1185">Reference proteome</keyword>
<evidence type="ECO:0000256" key="2">
    <source>
        <dbReference type="ARBA" id="ARBA00022737"/>
    </source>
</evidence>
<dbReference type="PANTHER" id="PTHR19856">
    <property type="entry name" value="WD-REPEATCONTAINING PROTEIN WDR1"/>
    <property type="match status" value="1"/>
</dbReference>
<keyword evidence="2" id="KW-0677">Repeat</keyword>
<keyword evidence="1 4" id="KW-0853">WD repeat</keyword>
<evidence type="ECO:0000313" key="6">
    <source>
        <dbReference type="Proteomes" id="UP001168821"/>
    </source>
</evidence>
<dbReference type="PROSITE" id="PS50082">
    <property type="entry name" value="WD_REPEATS_2"/>
    <property type="match status" value="4"/>
</dbReference>
<proteinExistence type="inferred from homology"/>
<dbReference type="PANTHER" id="PTHR19856:SF0">
    <property type="entry name" value="WD REPEAT-CONTAINING PROTEIN 1"/>
    <property type="match status" value="1"/>
</dbReference>
<dbReference type="GO" id="GO:0030864">
    <property type="term" value="C:cortical actin cytoskeleton"/>
    <property type="evidence" value="ECO:0007669"/>
    <property type="project" value="TreeGrafter"/>
</dbReference>
<sequence length="634" mass="69245">MSLELRTVFGPLPSVVRGENVLLGGDYKNKKNFLYTCGKNVVIRDLENPKNCTLYYGHKVNASVARYSPSGFYICSADVAGNIRIWDAQSSEHSLKAEYCKLNGRIKDLQWSNDSQRIVVCGSGRTVFGAAIMWDSGNSVGEISGHEKPLNTIDCRASRPFRVITGGDDNLIGFHAAFPVKISKLLKNHSRYVLCLRFSPSGEFFASAGADGRVFLFRGDCAELVREMGSPAHQSSVMCLSWSPEGDMLLTASTDKTCKIWNVVSGAEVCQFLMGSSIEDQQLGCLWQGETLISVALGGWINYLDRNNPSTPKRMLYGHMKNISGLCLGKNGSTFYSACQGGLICVWYPFKNIDTAVATIFKGPKHKTAVCDVLICENKIVSAGLSALAQLTGTVAPVSRWNALVPTPVSMDCKGGTIGLACVSHIDIYREGKKQHSVSVSYSPASAAVHPNGETIAIGGKDQKIHVYHLKGALNTFISTLQITTLFFFLYFEDGQLAETRTISLYGEVTTLKYSSDGRYLASGDSSSYVCLLPTDTYEGPSTIGNIPPFSAYLALLVKDNRWTNHTTKITCLDWSPDSRCLVTGGVDCQVIVWSLENPKRPVMVPRAHTDNVTKVVFVDERTVLTAGYDCECP</sequence>
<evidence type="ECO:0000256" key="1">
    <source>
        <dbReference type="ARBA" id="ARBA00022574"/>
    </source>
</evidence>
<evidence type="ECO:0008006" key="7">
    <source>
        <dbReference type="Google" id="ProtNLM"/>
    </source>
</evidence>
<dbReference type="Proteomes" id="UP001168821">
    <property type="component" value="Unassembled WGS sequence"/>
</dbReference>
<gene>
    <name evidence="5" type="ORF">Zmor_008735</name>
</gene>
<dbReference type="AlphaFoldDB" id="A0AA38LZ80"/>
<dbReference type="PROSITE" id="PS50294">
    <property type="entry name" value="WD_REPEATS_REGION"/>
    <property type="match status" value="3"/>
</dbReference>
<accession>A0AA38LZ80</accession>
<dbReference type="InterPro" id="IPR001680">
    <property type="entry name" value="WD40_rpt"/>
</dbReference>
<evidence type="ECO:0000256" key="4">
    <source>
        <dbReference type="PROSITE-ProRule" id="PRU00221"/>
    </source>
</evidence>
<organism evidence="5 6">
    <name type="scientific">Zophobas morio</name>
    <dbReference type="NCBI Taxonomy" id="2755281"/>
    <lineage>
        <taxon>Eukaryota</taxon>
        <taxon>Metazoa</taxon>
        <taxon>Ecdysozoa</taxon>
        <taxon>Arthropoda</taxon>
        <taxon>Hexapoda</taxon>
        <taxon>Insecta</taxon>
        <taxon>Pterygota</taxon>
        <taxon>Neoptera</taxon>
        <taxon>Endopterygota</taxon>
        <taxon>Coleoptera</taxon>
        <taxon>Polyphaga</taxon>
        <taxon>Cucujiformia</taxon>
        <taxon>Tenebrionidae</taxon>
        <taxon>Zophobas</taxon>
    </lineage>
</organism>
<feature type="repeat" description="WD" evidence="4">
    <location>
        <begin position="55"/>
        <end position="96"/>
    </location>
</feature>
<feature type="repeat" description="WD" evidence="4">
    <location>
        <begin position="230"/>
        <end position="271"/>
    </location>
</feature>
<dbReference type="SMART" id="SM00320">
    <property type="entry name" value="WD40"/>
    <property type="match status" value="10"/>
</dbReference>
<dbReference type="PROSITE" id="PS00678">
    <property type="entry name" value="WD_REPEATS_1"/>
    <property type="match status" value="1"/>
</dbReference>
<protein>
    <recommendedName>
        <fullName evidence="7">WD repeat-containing protein 55 homolog</fullName>
    </recommendedName>
</protein>
<dbReference type="Gene3D" id="2.130.10.10">
    <property type="entry name" value="YVTN repeat-like/Quinoprotein amine dehydrogenase"/>
    <property type="match status" value="2"/>
</dbReference>
<comment type="caution">
    <text evidence="5">The sequence shown here is derived from an EMBL/GenBank/DDBJ whole genome shotgun (WGS) entry which is preliminary data.</text>
</comment>
<dbReference type="InterPro" id="IPR019775">
    <property type="entry name" value="WD40_repeat_CS"/>
</dbReference>
<dbReference type="GO" id="GO:0040011">
    <property type="term" value="P:locomotion"/>
    <property type="evidence" value="ECO:0007669"/>
    <property type="project" value="TreeGrafter"/>
</dbReference>
<dbReference type="SUPFAM" id="SSF50978">
    <property type="entry name" value="WD40 repeat-like"/>
    <property type="match status" value="2"/>
</dbReference>
<reference evidence="5" key="1">
    <citation type="journal article" date="2023" name="G3 (Bethesda)">
        <title>Whole genome assemblies of Zophobas morio and Tenebrio molitor.</title>
        <authorList>
            <person name="Kaur S."/>
            <person name="Stinson S.A."/>
            <person name="diCenzo G.C."/>
        </authorList>
    </citation>
    <scope>NUCLEOTIDE SEQUENCE</scope>
    <source>
        <strain evidence="5">QUZm001</strain>
    </source>
</reference>
<dbReference type="GO" id="GO:0051015">
    <property type="term" value="F:actin filament binding"/>
    <property type="evidence" value="ECO:0007669"/>
    <property type="project" value="TreeGrafter"/>
</dbReference>
<dbReference type="FunFam" id="2.130.10.10:FF:000102">
    <property type="entry name" value="Actin-interacting protein 1"/>
    <property type="match status" value="1"/>
</dbReference>
<comment type="similarity">
    <text evidence="3">Belongs to the WD repeat AIP1 family.</text>
</comment>